<evidence type="ECO:0000313" key="5">
    <source>
        <dbReference type="Proteomes" id="UP000612282"/>
    </source>
</evidence>
<feature type="domain" description="Methyltransferase" evidence="3">
    <location>
        <begin position="52"/>
        <end position="142"/>
    </location>
</feature>
<evidence type="ECO:0000259" key="3">
    <source>
        <dbReference type="Pfam" id="PF13649"/>
    </source>
</evidence>
<name>A0ABQ3XDU1_9ACTN</name>
<keyword evidence="2" id="KW-0808">Transferase</keyword>
<dbReference type="SUPFAM" id="SSF53335">
    <property type="entry name" value="S-adenosyl-L-methionine-dependent methyltransferases"/>
    <property type="match status" value="1"/>
</dbReference>
<dbReference type="Proteomes" id="UP000612282">
    <property type="component" value="Unassembled WGS sequence"/>
</dbReference>
<dbReference type="EMBL" id="BOMG01000061">
    <property type="protein sequence ID" value="GID56645.1"/>
    <property type="molecule type" value="Genomic_DNA"/>
</dbReference>
<proteinExistence type="predicted"/>
<evidence type="ECO:0000313" key="4">
    <source>
        <dbReference type="EMBL" id="GID56645.1"/>
    </source>
</evidence>
<accession>A0ABQ3XDU1</accession>
<dbReference type="PANTHER" id="PTHR43861:SF1">
    <property type="entry name" value="TRANS-ACONITATE 2-METHYLTRANSFERASE"/>
    <property type="match status" value="1"/>
</dbReference>
<dbReference type="Gene3D" id="3.40.50.150">
    <property type="entry name" value="Vaccinia Virus protein VP39"/>
    <property type="match status" value="1"/>
</dbReference>
<dbReference type="CDD" id="cd02440">
    <property type="entry name" value="AdoMet_MTases"/>
    <property type="match status" value="1"/>
</dbReference>
<sequence length="214" mass="22931">MVADREDPLVREVAGAYSAVSALYIDLFGGTTKVHADDLDLISRHLDRPGTVLDLGCGPGHYTAHLRALGVDAVGIDMVPEFVEHARAADPGGDYRLGSMRELAFDDRTIAGILVWYSLIHLPPDGLDPVLAELRRVLAPGGVLVAGFFDGDAVEAFDHKVITAYRWPAGEFAARLSAAGFTEIERRQRPAEGTHRAHAALVAETPAMINILGG</sequence>
<dbReference type="InterPro" id="IPR029063">
    <property type="entry name" value="SAM-dependent_MTases_sf"/>
</dbReference>
<reference evidence="4 5" key="1">
    <citation type="submission" date="2021-01" db="EMBL/GenBank/DDBJ databases">
        <title>Whole genome shotgun sequence of Actinoplanes couchii NBRC 106145.</title>
        <authorList>
            <person name="Komaki H."/>
            <person name="Tamura T."/>
        </authorList>
    </citation>
    <scope>NUCLEOTIDE SEQUENCE [LARGE SCALE GENOMIC DNA]</scope>
    <source>
        <strain evidence="4 5">NBRC 106145</strain>
    </source>
</reference>
<organism evidence="4 5">
    <name type="scientific">Actinoplanes couchii</name>
    <dbReference type="NCBI Taxonomy" id="403638"/>
    <lineage>
        <taxon>Bacteria</taxon>
        <taxon>Bacillati</taxon>
        <taxon>Actinomycetota</taxon>
        <taxon>Actinomycetes</taxon>
        <taxon>Micromonosporales</taxon>
        <taxon>Micromonosporaceae</taxon>
        <taxon>Actinoplanes</taxon>
    </lineage>
</organism>
<dbReference type="PANTHER" id="PTHR43861">
    <property type="entry name" value="TRANS-ACONITATE 2-METHYLTRANSFERASE-RELATED"/>
    <property type="match status" value="1"/>
</dbReference>
<dbReference type="GO" id="GO:0032259">
    <property type="term" value="P:methylation"/>
    <property type="evidence" value="ECO:0007669"/>
    <property type="project" value="UniProtKB-KW"/>
</dbReference>
<gene>
    <name evidence="4" type="ORF">Aco03nite_050490</name>
</gene>
<dbReference type="InterPro" id="IPR041698">
    <property type="entry name" value="Methyltransf_25"/>
</dbReference>
<dbReference type="GO" id="GO:0008168">
    <property type="term" value="F:methyltransferase activity"/>
    <property type="evidence" value="ECO:0007669"/>
    <property type="project" value="UniProtKB-KW"/>
</dbReference>
<comment type="caution">
    <text evidence="4">The sequence shown here is derived from an EMBL/GenBank/DDBJ whole genome shotgun (WGS) entry which is preliminary data.</text>
</comment>
<keyword evidence="5" id="KW-1185">Reference proteome</keyword>
<keyword evidence="1 4" id="KW-0489">Methyltransferase</keyword>
<evidence type="ECO:0000256" key="1">
    <source>
        <dbReference type="ARBA" id="ARBA00022603"/>
    </source>
</evidence>
<evidence type="ECO:0000256" key="2">
    <source>
        <dbReference type="ARBA" id="ARBA00022679"/>
    </source>
</evidence>
<dbReference type="Pfam" id="PF13649">
    <property type="entry name" value="Methyltransf_25"/>
    <property type="match status" value="1"/>
</dbReference>
<protein>
    <submittedName>
        <fullName evidence="4">Methyltransferase</fullName>
    </submittedName>
</protein>